<dbReference type="CDD" id="cd13585">
    <property type="entry name" value="PBP2_TMBP_like"/>
    <property type="match status" value="1"/>
</dbReference>
<dbReference type="AlphaFoldDB" id="A0A286DJ24"/>
<protein>
    <submittedName>
        <fullName evidence="1">Carbohydrate ABC transporter substrate-binding protein, CUT1 family</fullName>
    </submittedName>
</protein>
<name>A0A286DJ24_9ACTN</name>
<dbReference type="InterPro" id="IPR006311">
    <property type="entry name" value="TAT_signal"/>
</dbReference>
<reference evidence="1 2" key="1">
    <citation type="submission" date="2017-09" db="EMBL/GenBank/DDBJ databases">
        <authorList>
            <person name="Ehlers B."/>
            <person name="Leendertz F.H."/>
        </authorList>
    </citation>
    <scope>NUCLEOTIDE SEQUENCE [LARGE SCALE GENOMIC DNA]</scope>
    <source>
        <strain evidence="1 2">CGMCC 4.7095</strain>
    </source>
</reference>
<dbReference type="PROSITE" id="PS51318">
    <property type="entry name" value="TAT"/>
    <property type="match status" value="1"/>
</dbReference>
<evidence type="ECO:0000313" key="2">
    <source>
        <dbReference type="Proteomes" id="UP000219072"/>
    </source>
</evidence>
<dbReference type="InterPro" id="IPR006059">
    <property type="entry name" value="SBP"/>
</dbReference>
<dbReference type="PANTHER" id="PTHR43649:SF12">
    <property type="entry name" value="DIACETYLCHITOBIOSE BINDING PROTEIN DASA"/>
    <property type="match status" value="1"/>
</dbReference>
<dbReference type="Pfam" id="PF13416">
    <property type="entry name" value="SBP_bac_8"/>
    <property type="match status" value="1"/>
</dbReference>
<dbReference type="PANTHER" id="PTHR43649">
    <property type="entry name" value="ARABINOSE-BINDING PROTEIN-RELATED"/>
    <property type="match status" value="1"/>
</dbReference>
<dbReference type="EMBL" id="OCNE01000001">
    <property type="protein sequence ID" value="SOD58593.1"/>
    <property type="molecule type" value="Genomic_DNA"/>
</dbReference>
<keyword evidence="2" id="KW-1185">Reference proteome</keyword>
<dbReference type="SUPFAM" id="SSF53850">
    <property type="entry name" value="Periplasmic binding protein-like II"/>
    <property type="match status" value="1"/>
</dbReference>
<gene>
    <name evidence="1" type="ORF">SAMN06297387_101226</name>
</gene>
<dbReference type="InterPro" id="IPR050490">
    <property type="entry name" value="Bact_solute-bd_prot1"/>
</dbReference>
<dbReference type="Proteomes" id="UP000219072">
    <property type="component" value="Unassembled WGS sequence"/>
</dbReference>
<organism evidence="1 2">
    <name type="scientific">Streptomyces zhaozhouensis</name>
    <dbReference type="NCBI Taxonomy" id="1300267"/>
    <lineage>
        <taxon>Bacteria</taxon>
        <taxon>Bacillati</taxon>
        <taxon>Actinomycetota</taxon>
        <taxon>Actinomycetes</taxon>
        <taxon>Kitasatosporales</taxon>
        <taxon>Streptomycetaceae</taxon>
        <taxon>Streptomyces</taxon>
    </lineage>
</organism>
<proteinExistence type="predicted"/>
<dbReference type="PROSITE" id="PS51257">
    <property type="entry name" value="PROKAR_LIPOPROTEIN"/>
    <property type="match status" value="1"/>
</dbReference>
<sequence length="442" mass="46968">MGARMGLTRGQFLRLVGAGAAGALLGGCASSPPPIDVTAPEFTDAEPSGTVRLWCRGGLQPTTQRLVDRFHAAQDRIRVDLTPVPDGQYVTKLATAIRGGRVPDLVDIDDINSALFVHRGVFADLTPLIDALPYRDRLSPGHLALSARDGRWFGAPSLADNSTLWCNASLFARAGVDVDETTGSLAGCLEAARAIAGLGEDTHGWFFPGNAAGALAFTVQPHVWAGGADLITGEVGAQRAHILGNEPLRATLEFLRALWTEGLTPPAIDSDDGSRWASRFQAGRVGMMPCGFGIVTTDASEELLAECEVRLLAGPEGGRSFFDGGTNLCLPNGSDNPAAAWEFVTFCLDLEQQTSLPETGYIPVRSDAATDAFRARWPLAAPPLLELDAGHAPLSLAYARIYNQNDGPWLAMIREAVFGGGVERALRAAQPRFDEILRQGDA</sequence>
<accession>A0A286DJ24</accession>
<evidence type="ECO:0000313" key="1">
    <source>
        <dbReference type="EMBL" id="SOD58593.1"/>
    </source>
</evidence>
<dbReference type="Gene3D" id="3.40.190.10">
    <property type="entry name" value="Periplasmic binding protein-like II"/>
    <property type="match status" value="1"/>
</dbReference>